<feature type="transmembrane region" description="Helical" evidence="1">
    <location>
        <begin position="182"/>
        <end position="201"/>
    </location>
</feature>
<feature type="transmembrane region" description="Helical" evidence="1">
    <location>
        <begin position="213"/>
        <end position="233"/>
    </location>
</feature>
<keyword evidence="1" id="KW-1133">Transmembrane helix</keyword>
<dbReference type="SUPFAM" id="SSF103481">
    <property type="entry name" value="Multidrug resistance efflux transporter EmrE"/>
    <property type="match status" value="1"/>
</dbReference>
<organism evidence="3">
    <name type="scientific">viral metagenome</name>
    <dbReference type="NCBI Taxonomy" id="1070528"/>
    <lineage>
        <taxon>unclassified sequences</taxon>
        <taxon>metagenomes</taxon>
        <taxon>organismal metagenomes</taxon>
    </lineage>
</organism>
<proteinExistence type="predicted"/>
<feature type="transmembrane region" description="Helical" evidence="1">
    <location>
        <begin position="88"/>
        <end position="109"/>
    </location>
</feature>
<feature type="transmembrane region" description="Helical" evidence="1">
    <location>
        <begin position="56"/>
        <end position="76"/>
    </location>
</feature>
<feature type="transmembrane region" description="Helical" evidence="1">
    <location>
        <begin position="141"/>
        <end position="161"/>
    </location>
</feature>
<dbReference type="EMBL" id="MN740535">
    <property type="protein sequence ID" value="QHU32079.1"/>
    <property type="molecule type" value="Genomic_DNA"/>
</dbReference>
<evidence type="ECO:0000313" key="3">
    <source>
        <dbReference type="EMBL" id="QHU32079.1"/>
    </source>
</evidence>
<feature type="transmembrane region" description="Helical" evidence="1">
    <location>
        <begin position="118"/>
        <end position="135"/>
    </location>
</feature>
<evidence type="ECO:0000259" key="2">
    <source>
        <dbReference type="Pfam" id="PF00892"/>
    </source>
</evidence>
<protein>
    <recommendedName>
        <fullName evidence="2">EamA domain-containing protein</fullName>
    </recommendedName>
</protein>
<dbReference type="Pfam" id="PF00892">
    <property type="entry name" value="EamA"/>
    <property type="match status" value="1"/>
</dbReference>
<feature type="domain" description="EamA" evidence="2">
    <location>
        <begin position="5"/>
        <end position="130"/>
    </location>
</feature>
<name>A0A6C0LMT4_9ZZZZ</name>
<dbReference type="InterPro" id="IPR000620">
    <property type="entry name" value="EamA_dom"/>
</dbReference>
<feature type="transmembrane region" description="Helical" evidence="1">
    <location>
        <begin position="267"/>
        <end position="285"/>
    </location>
</feature>
<dbReference type="PANTHER" id="PTHR22911">
    <property type="entry name" value="ACYL-MALONYL CONDENSING ENZYME-RELATED"/>
    <property type="match status" value="1"/>
</dbReference>
<evidence type="ECO:0000256" key="1">
    <source>
        <dbReference type="SAM" id="Phobius"/>
    </source>
</evidence>
<keyword evidence="1" id="KW-0812">Transmembrane</keyword>
<reference evidence="3" key="1">
    <citation type="journal article" date="2020" name="Nature">
        <title>Giant virus diversity and host interactions through global metagenomics.</title>
        <authorList>
            <person name="Schulz F."/>
            <person name="Roux S."/>
            <person name="Paez-Espino D."/>
            <person name="Jungbluth S."/>
            <person name="Walsh D.A."/>
            <person name="Denef V.J."/>
            <person name="McMahon K.D."/>
            <person name="Konstantinidis K.T."/>
            <person name="Eloe-Fadrosh E.A."/>
            <person name="Kyrpides N.C."/>
            <person name="Woyke T."/>
        </authorList>
    </citation>
    <scope>NUCLEOTIDE SEQUENCE</scope>
    <source>
        <strain evidence="3">GVMAG-M-3300027963-41</strain>
    </source>
</reference>
<dbReference type="AlphaFoldDB" id="A0A6C0LMT4"/>
<dbReference type="GO" id="GO:0016020">
    <property type="term" value="C:membrane"/>
    <property type="evidence" value="ECO:0007669"/>
    <property type="project" value="InterPro"/>
</dbReference>
<accession>A0A6C0LMT4</accession>
<keyword evidence="1" id="KW-0472">Membrane</keyword>
<dbReference type="PANTHER" id="PTHR22911:SF79">
    <property type="entry name" value="MOBA-LIKE NTP TRANSFERASE DOMAIN-CONTAINING PROTEIN"/>
    <property type="match status" value="1"/>
</dbReference>
<sequence>MIHEALLVLSEVILSAYPMLIKLVDVSIVFQTGLRMAVFTTLAAVAAVITKNPLAIGSLLSVETLATGILNLIHVFTSYTAFDQLTGGNAMALFYTYPVFSILATAVVFKEEIQMKSIPWIILAFGGAVALAQPTTSNWTMIGVICALVAALTEVGIYIWFRWRREKEDTQPWTKMIQMYGSSGVLWLVGIAAAALLGVLAKNTFDITPSSLGGILAFNSLIGFVGYALRFFLIPQVSTLLFSALSFFGIFAAYIFDWIFTSQKPNAIQLVGAVAIIIANTVLVTREIA</sequence>
<feature type="transmembrane region" description="Helical" evidence="1">
    <location>
        <begin position="240"/>
        <end position="261"/>
    </location>
</feature>
<feature type="transmembrane region" description="Helical" evidence="1">
    <location>
        <begin position="28"/>
        <end position="49"/>
    </location>
</feature>
<dbReference type="InterPro" id="IPR037185">
    <property type="entry name" value="EmrE-like"/>
</dbReference>